<evidence type="ECO:0000313" key="2">
    <source>
        <dbReference type="Proteomes" id="UP000614216"/>
    </source>
</evidence>
<protein>
    <recommendedName>
        <fullName evidence="3">DUF5017 domain-containing protein</fullName>
    </recommendedName>
</protein>
<proteinExistence type="predicted"/>
<reference evidence="1" key="1">
    <citation type="submission" date="2021-01" db="EMBL/GenBank/DDBJ databases">
        <title>Fulvivirga kasyanovii gen. nov., sp nov., a novel member of the phylum Bacteroidetes isolated from seawater in a mussel farm.</title>
        <authorList>
            <person name="Zhao L.-H."/>
            <person name="Wang Z.-J."/>
        </authorList>
    </citation>
    <scope>NUCLEOTIDE SEQUENCE</scope>
    <source>
        <strain evidence="1">29W222</strain>
    </source>
</reference>
<accession>A0A937G3N6</accession>
<sequence>MKNIKVILGLIIAAGFMWSCDPLGDEIDEIKAEQSIAKTLEITLDDDAYELSSDEGVANYKSFDNEGHAKGLIPEILSKLYPALGEGSSATVTYEVYQPLSLKDTIATTTVTAQEYTDLGFTYGNFDSDDDIDKYLQSKYPDARDRDVVDLTYQWYNGSQTVTETKAIVLWNGLWRNSYVLSAGTGDYENLGRGTRDYFSTQSEAEFKIGIYLKELFPYAEAGKQQFVIYNFRDYDQGGIEYGEVLMYTFDGTDWILKDSSNEVKTLKFAHNGTEWVADNTIKFVLSAADYLAIAEAYTGSNPDGSTSMTSYKNYDLSLWSAELIQESLISYLTDLYPPVDGQKYLITYATWEPGAGSGTLYVIGQGGEYILFEE</sequence>
<gene>
    <name evidence="1" type="ORF">JMN32_25575</name>
</gene>
<keyword evidence="2" id="KW-1185">Reference proteome</keyword>
<organism evidence="1 2">
    <name type="scientific">Fulvivirga marina</name>
    <dbReference type="NCBI Taxonomy" id="2494733"/>
    <lineage>
        <taxon>Bacteria</taxon>
        <taxon>Pseudomonadati</taxon>
        <taxon>Bacteroidota</taxon>
        <taxon>Cytophagia</taxon>
        <taxon>Cytophagales</taxon>
        <taxon>Fulvivirgaceae</taxon>
        <taxon>Fulvivirga</taxon>
    </lineage>
</organism>
<evidence type="ECO:0008006" key="3">
    <source>
        <dbReference type="Google" id="ProtNLM"/>
    </source>
</evidence>
<dbReference type="AlphaFoldDB" id="A0A937G3N6"/>
<dbReference type="RefSeq" id="WP_202859252.1">
    <property type="nucleotide sequence ID" value="NZ_JAEUGD010000067.1"/>
</dbReference>
<dbReference type="EMBL" id="JAEUGD010000067">
    <property type="protein sequence ID" value="MBL6449706.1"/>
    <property type="molecule type" value="Genomic_DNA"/>
</dbReference>
<comment type="caution">
    <text evidence="1">The sequence shown here is derived from an EMBL/GenBank/DDBJ whole genome shotgun (WGS) entry which is preliminary data.</text>
</comment>
<name>A0A937G3N6_9BACT</name>
<evidence type="ECO:0000313" key="1">
    <source>
        <dbReference type="EMBL" id="MBL6449706.1"/>
    </source>
</evidence>
<dbReference type="Proteomes" id="UP000614216">
    <property type="component" value="Unassembled WGS sequence"/>
</dbReference>